<dbReference type="STRING" id="79923.A0A3R7FPJ9"/>
<dbReference type="FunFam" id="3.30.420.40:FF:000291">
    <property type="entry name" value="Actin, alpha skeletal muscle"/>
    <property type="match status" value="1"/>
</dbReference>
<dbReference type="FunFam" id="3.90.640.10:FF:000047">
    <property type="entry name" value="Actin, alpha skeletal muscle"/>
    <property type="match status" value="1"/>
</dbReference>
<gene>
    <name evidence="3" type="ORF">CSKR_104093</name>
</gene>
<evidence type="ECO:0000313" key="3">
    <source>
        <dbReference type="EMBL" id="KAG5448666.1"/>
    </source>
</evidence>
<accession>A0A3R7FPJ9</accession>
<reference evidence="3 4" key="1">
    <citation type="journal article" date="2018" name="Biotechnol. Adv.">
        <title>Improved genomic resources and new bioinformatic workflow for the carcinogenic parasite Clonorchis sinensis: Biotechnological implications.</title>
        <authorList>
            <person name="Wang D."/>
            <person name="Korhonen P.K."/>
            <person name="Gasser R.B."/>
            <person name="Young N.D."/>
        </authorList>
    </citation>
    <scope>NUCLEOTIDE SEQUENCE [LARGE SCALE GENOMIC DNA]</scope>
    <source>
        <strain evidence="3">Cs-k2</strain>
    </source>
</reference>
<dbReference type="SUPFAM" id="SSF53067">
    <property type="entry name" value="Actin-like ATPase domain"/>
    <property type="match status" value="2"/>
</dbReference>
<comment type="similarity">
    <text evidence="2">Belongs to the actin family.</text>
</comment>
<proteinExistence type="inferred from homology"/>
<dbReference type="PROSITE" id="PS01132">
    <property type="entry name" value="ACTINS_ACT_LIKE"/>
    <property type="match status" value="1"/>
</dbReference>
<name>A0A3R7FPJ9_CLOSI</name>
<evidence type="ECO:0000313" key="4">
    <source>
        <dbReference type="Proteomes" id="UP000286415"/>
    </source>
</evidence>
<dbReference type="AlphaFoldDB" id="A0A3R7FPJ9"/>
<evidence type="ECO:0000256" key="2">
    <source>
        <dbReference type="RuleBase" id="RU000487"/>
    </source>
</evidence>
<protein>
    <submittedName>
        <fullName evidence="3">Actin-3</fullName>
    </submittedName>
</protein>
<dbReference type="FunFam" id="3.30.420.40:FF:000058">
    <property type="entry name" value="Putative actin-related protein 5"/>
    <property type="match status" value="1"/>
</dbReference>
<dbReference type="InParanoid" id="A0A3R7FPJ9"/>
<dbReference type="PRINTS" id="PR00190">
    <property type="entry name" value="ACTIN"/>
</dbReference>
<dbReference type="Gene3D" id="3.90.640.10">
    <property type="entry name" value="Actin, Chain A, domain 4"/>
    <property type="match status" value="1"/>
</dbReference>
<dbReference type="EMBL" id="NIRI02000042">
    <property type="protein sequence ID" value="KAG5448666.1"/>
    <property type="molecule type" value="Genomic_DNA"/>
</dbReference>
<keyword evidence="4" id="KW-1185">Reference proteome</keyword>
<evidence type="ECO:0000256" key="1">
    <source>
        <dbReference type="ARBA" id="ARBA00003520"/>
    </source>
</evidence>
<comment type="caution">
    <text evidence="3">The sequence shown here is derived from an EMBL/GenBank/DDBJ whole genome shotgun (WGS) entry which is preliminary data.</text>
</comment>
<dbReference type="InterPro" id="IPR020902">
    <property type="entry name" value="Actin/actin-like_CS"/>
</dbReference>
<dbReference type="Gene3D" id="3.30.420.40">
    <property type="match status" value="2"/>
</dbReference>
<dbReference type="SMART" id="SM00268">
    <property type="entry name" value="ACTIN"/>
    <property type="match status" value="1"/>
</dbReference>
<reference evidence="3 4" key="2">
    <citation type="journal article" date="2021" name="Genomics">
        <title>High-quality reference genome for Clonorchis sinensis.</title>
        <authorList>
            <person name="Young N.D."/>
            <person name="Stroehlein A.J."/>
            <person name="Kinkar L."/>
            <person name="Wang T."/>
            <person name="Sohn W.M."/>
            <person name="Chang B.C.H."/>
            <person name="Kaur P."/>
            <person name="Weisz D."/>
            <person name="Dudchenko O."/>
            <person name="Aiden E.L."/>
            <person name="Korhonen P.K."/>
            <person name="Gasser R.B."/>
        </authorList>
    </citation>
    <scope>NUCLEOTIDE SEQUENCE [LARGE SCALE GENOMIC DNA]</scope>
    <source>
        <strain evidence="3">Cs-k2</strain>
    </source>
</reference>
<dbReference type="Proteomes" id="UP000286415">
    <property type="component" value="Unassembled WGS sequence"/>
</dbReference>
<dbReference type="FunFam" id="3.30.420.40:FF:000404">
    <property type="entry name" value="Major actin"/>
    <property type="match status" value="1"/>
</dbReference>
<dbReference type="PROSITE" id="PS00432">
    <property type="entry name" value="ACTINS_2"/>
    <property type="match status" value="1"/>
</dbReference>
<dbReference type="Pfam" id="PF00022">
    <property type="entry name" value="Actin"/>
    <property type="match status" value="1"/>
</dbReference>
<organism evidence="3 4">
    <name type="scientific">Clonorchis sinensis</name>
    <name type="common">Chinese liver fluke</name>
    <dbReference type="NCBI Taxonomy" id="79923"/>
    <lineage>
        <taxon>Eukaryota</taxon>
        <taxon>Metazoa</taxon>
        <taxon>Spiralia</taxon>
        <taxon>Lophotrochozoa</taxon>
        <taxon>Platyhelminthes</taxon>
        <taxon>Trematoda</taxon>
        <taxon>Digenea</taxon>
        <taxon>Opisthorchiida</taxon>
        <taxon>Opisthorchiata</taxon>
        <taxon>Opisthorchiidae</taxon>
        <taxon>Clonorchis</taxon>
    </lineage>
</organism>
<dbReference type="PROSITE" id="PS00406">
    <property type="entry name" value="ACTINS_1"/>
    <property type="match status" value="1"/>
</dbReference>
<dbReference type="InterPro" id="IPR004001">
    <property type="entry name" value="Actin_CS"/>
</dbReference>
<dbReference type="CDD" id="cd10224">
    <property type="entry name" value="ASKHA_NBD_actin"/>
    <property type="match status" value="1"/>
</dbReference>
<dbReference type="InterPro" id="IPR004000">
    <property type="entry name" value="Actin"/>
</dbReference>
<sequence>MLVMGRPRHLGVMVGMGQKDSYVGDEAQSKRGILTLKYPIEHGIVTNWDDMEKIWHHTFYNELRVAPEEHPVLLTEAPMNPKANREKMTQIMFETFNTPAMYVAIQAVLSLYASGRTTGIVLDSGDGVSHTVPIYEGYALPHAILRLDLAGRDLTDYLMKIMTERGHSFTTTAEREIVRDIKEKLCYVALDFDHEMATASESSSLEKSYELPDGQVITIGNERFRCPEAMFQPSFLGMECAGLHETAYTSIMKCDVDIRKDLYANIVLSGGSTMFPGIADRMQKEITVLTPSTMKIKIIAPPERKYSVWIGGSILASLSTFHQMWITKQEYDESGPGIVHRKCF</sequence>
<dbReference type="OrthoDB" id="10249208at2759"/>
<dbReference type="PANTHER" id="PTHR11937">
    <property type="entry name" value="ACTIN"/>
    <property type="match status" value="1"/>
</dbReference>
<comment type="function">
    <text evidence="1">Actins are highly conserved proteins that are involved in various types of cell motility and are ubiquitously expressed in all eukaryotic cells.</text>
</comment>
<dbReference type="InterPro" id="IPR043129">
    <property type="entry name" value="ATPase_NBD"/>
</dbReference>